<dbReference type="AlphaFoldDB" id="A0A077M8U3"/>
<dbReference type="SFLD" id="SFLDG01129">
    <property type="entry name" value="C1.5:_HAD__Beta-PGM__Phosphata"/>
    <property type="match status" value="1"/>
</dbReference>
<dbReference type="Pfam" id="PF13419">
    <property type="entry name" value="HAD_2"/>
    <property type="match status" value="1"/>
</dbReference>
<dbReference type="InterPro" id="IPR023214">
    <property type="entry name" value="HAD_sf"/>
</dbReference>
<dbReference type="Proteomes" id="UP000035721">
    <property type="component" value="Unassembled WGS sequence"/>
</dbReference>
<comment type="caution">
    <text evidence="1">The sequence shown here is derived from an EMBL/GenBank/DDBJ whole genome shotgun (WGS) entry which is preliminary data.</text>
</comment>
<dbReference type="STRING" id="1194083.BN12_930013"/>
<keyword evidence="1" id="KW-0378">Hydrolase</keyword>
<dbReference type="SFLD" id="SFLDS00003">
    <property type="entry name" value="Haloacid_Dehalogenase"/>
    <property type="match status" value="1"/>
</dbReference>
<dbReference type="Gene3D" id="3.40.50.1000">
    <property type="entry name" value="HAD superfamily/HAD-like"/>
    <property type="match status" value="1"/>
</dbReference>
<dbReference type="SUPFAM" id="SSF56784">
    <property type="entry name" value="HAD-like"/>
    <property type="match status" value="1"/>
</dbReference>
<dbReference type="InterPro" id="IPR041492">
    <property type="entry name" value="HAD_2"/>
</dbReference>
<dbReference type="GO" id="GO:0050308">
    <property type="term" value="F:sugar-phosphatase activity"/>
    <property type="evidence" value="ECO:0007669"/>
    <property type="project" value="TreeGrafter"/>
</dbReference>
<sequence>MSALLGDLGDRTFAAVLFDMDGTLVDSTAVVERSWATWAREFGVDPAALVGFHGVPAAAIVPHVLEAAEEAVAIQRIVDLELADTEGVVPLPGAVDALTEVADGGGRHAIVTSCTRPLYAVRMEASRLTPPNTSVTADEVRRGKPAPDPYLLGAERLGVDPADCLVVEDAPNGLRSAKDAGCATLAVVSTATRDELESTGLADAVVGSLSDVRFLVDADRRVRVVLA</sequence>
<dbReference type="NCBIfam" id="TIGR01509">
    <property type="entry name" value="HAD-SF-IA-v3"/>
    <property type="match status" value="1"/>
</dbReference>
<dbReference type="FunFam" id="3.40.50.1000:FF:000162">
    <property type="entry name" value="HAD-like protein"/>
    <property type="match status" value="1"/>
</dbReference>
<dbReference type="Gene3D" id="1.10.150.240">
    <property type="entry name" value="Putative phosphatase, domain 2"/>
    <property type="match status" value="1"/>
</dbReference>
<dbReference type="EC" id="3.1.3.-" evidence="1"/>
<dbReference type="PRINTS" id="PR00413">
    <property type="entry name" value="HADHALOGNASE"/>
</dbReference>
<proteinExistence type="predicted"/>
<dbReference type="RefSeq" id="WP_235432377.1">
    <property type="nucleotide sequence ID" value="NZ_HF570958.1"/>
</dbReference>
<dbReference type="InterPro" id="IPR051806">
    <property type="entry name" value="HAD-like_SPP"/>
</dbReference>
<protein>
    <submittedName>
        <fullName evidence="1">Phosphatase yfbT</fullName>
        <ecNumber evidence="1">3.1.3.-</ecNumber>
    </submittedName>
</protein>
<reference evidence="1 2" key="1">
    <citation type="journal article" date="2013" name="ISME J.">
        <title>A metabolic model for members of the genus Tetrasphaera involved in enhanced biological phosphorus removal.</title>
        <authorList>
            <person name="Kristiansen R."/>
            <person name="Nguyen H.T.T."/>
            <person name="Saunders A.M."/>
            <person name="Nielsen J.L."/>
            <person name="Wimmer R."/>
            <person name="Le V.Q."/>
            <person name="McIlroy S.J."/>
            <person name="Petrovski S."/>
            <person name="Seviour R.J."/>
            <person name="Calteau A."/>
            <person name="Nielsen K.L."/>
            <person name="Nielsen P.H."/>
        </authorList>
    </citation>
    <scope>NUCLEOTIDE SEQUENCE [LARGE SCALE GENOMIC DNA]</scope>
    <source>
        <strain evidence="1 2">T1-X7</strain>
    </source>
</reference>
<gene>
    <name evidence="1" type="primary">yfbT</name>
    <name evidence="1" type="ORF">BN12_930013</name>
</gene>
<dbReference type="InterPro" id="IPR036412">
    <property type="entry name" value="HAD-like_sf"/>
</dbReference>
<keyword evidence="2" id="KW-1185">Reference proteome</keyword>
<dbReference type="InterPro" id="IPR023198">
    <property type="entry name" value="PGP-like_dom2"/>
</dbReference>
<dbReference type="InterPro" id="IPR006439">
    <property type="entry name" value="HAD-SF_hydro_IA"/>
</dbReference>
<name>A0A077M8U3_9MICO</name>
<organism evidence="1 2">
    <name type="scientific">Nostocoides japonicum T1-X7</name>
    <dbReference type="NCBI Taxonomy" id="1194083"/>
    <lineage>
        <taxon>Bacteria</taxon>
        <taxon>Bacillati</taxon>
        <taxon>Actinomycetota</taxon>
        <taxon>Actinomycetes</taxon>
        <taxon>Micrococcales</taxon>
        <taxon>Intrasporangiaceae</taxon>
        <taxon>Nostocoides</taxon>
    </lineage>
</organism>
<accession>A0A077M8U3</accession>
<dbReference type="PANTHER" id="PTHR43481:SF4">
    <property type="entry name" value="GLYCEROL-1-PHOSPHATE PHOSPHOHYDROLASE 1-RELATED"/>
    <property type="match status" value="1"/>
</dbReference>
<dbReference type="EMBL" id="CAJB01000429">
    <property type="protein sequence ID" value="CCH80440.1"/>
    <property type="molecule type" value="Genomic_DNA"/>
</dbReference>
<dbReference type="PANTHER" id="PTHR43481">
    <property type="entry name" value="FRUCTOSE-1-PHOSPHATE PHOSPHATASE"/>
    <property type="match status" value="1"/>
</dbReference>
<evidence type="ECO:0000313" key="2">
    <source>
        <dbReference type="Proteomes" id="UP000035721"/>
    </source>
</evidence>
<evidence type="ECO:0000313" key="1">
    <source>
        <dbReference type="EMBL" id="CCH80440.1"/>
    </source>
</evidence>